<sequence length="336" mass="37141">MIDKAIFNAISQSVSHPFVINYALQSQSASSFHLSLPTLPSSFICCSSLQFPMQIFIHLQGPLVCFCLLSVFFVVRSSSNEYHRTVQVVGQGECADCSHNNIKTSHAFSGLRVAVNCKLPHGHYSTRGVGALDEHGNFKVSLPQDMVEDGELKEDCYAQLHSASAEPCPSHGNSKIVTESVSEDTHTLKPAAGKLTFSSAMCTSAFFWHFFKHPQFPFPPKDDHPIDPLPPPVPPVHKKPLPPTPTYKKPPTNSPSPVTKKPYPPKEKTPSSPTPIHRPLPPTTPISDPSPTTPPFFKLFPPFPFNKKPCPPLIPNMEPPNYFQHPWFGNWPPSHS</sequence>
<reference evidence="2 3" key="1">
    <citation type="journal article" date="2023" name="Life. Sci Alliance">
        <title>Evolutionary insights into 3D genome organization and epigenetic landscape of Vigna mungo.</title>
        <authorList>
            <person name="Junaid A."/>
            <person name="Singh B."/>
            <person name="Bhatia S."/>
        </authorList>
    </citation>
    <scope>NUCLEOTIDE SEQUENCE [LARGE SCALE GENOMIC DNA]</scope>
    <source>
        <strain evidence="2">Urdbean</strain>
    </source>
</reference>
<gene>
    <name evidence="2" type="ORF">V8G54_005335</name>
</gene>
<feature type="compositionally biased region" description="Low complexity" evidence="1">
    <location>
        <begin position="285"/>
        <end position="297"/>
    </location>
</feature>
<evidence type="ECO:0000256" key="1">
    <source>
        <dbReference type="SAM" id="MobiDB-lite"/>
    </source>
</evidence>
<evidence type="ECO:0000313" key="3">
    <source>
        <dbReference type="Proteomes" id="UP001374535"/>
    </source>
</evidence>
<name>A0AAQ3NYH0_VIGMU</name>
<protein>
    <recommendedName>
        <fullName evidence="4">Proline-rich protein</fullName>
    </recommendedName>
</protein>
<dbReference type="PANTHER" id="PTHR33935:SF22">
    <property type="entry name" value="OS10G0149400 PROTEIN"/>
    <property type="match status" value="1"/>
</dbReference>
<dbReference type="EMBL" id="CP144699">
    <property type="protein sequence ID" value="WVZ18013.1"/>
    <property type="molecule type" value="Genomic_DNA"/>
</dbReference>
<keyword evidence="3" id="KW-1185">Reference proteome</keyword>
<feature type="compositionally biased region" description="Low complexity" evidence="1">
    <location>
        <begin position="246"/>
        <end position="261"/>
    </location>
</feature>
<organism evidence="2 3">
    <name type="scientific">Vigna mungo</name>
    <name type="common">Black gram</name>
    <name type="synonym">Phaseolus mungo</name>
    <dbReference type="NCBI Taxonomy" id="3915"/>
    <lineage>
        <taxon>Eukaryota</taxon>
        <taxon>Viridiplantae</taxon>
        <taxon>Streptophyta</taxon>
        <taxon>Embryophyta</taxon>
        <taxon>Tracheophyta</taxon>
        <taxon>Spermatophyta</taxon>
        <taxon>Magnoliopsida</taxon>
        <taxon>eudicotyledons</taxon>
        <taxon>Gunneridae</taxon>
        <taxon>Pentapetalae</taxon>
        <taxon>rosids</taxon>
        <taxon>fabids</taxon>
        <taxon>Fabales</taxon>
        <taxon>Fabaceae</taxon>
        <taxon>Papilionoideae</taxon>
        <taxon>50 kb inversion clade</taxon>
        <taxon>NPAAA clade</taxon>
        <taxon>indigoferoid/millettioid clade</taxon>
        <taxon>Phaseoleae</taxon>
        <taxon>Vigna</taxon>
    </lineage>
</organism>
<feature type="compositionally biased region" description="Pro residues" evidence="1">
    <location>
        <begin position="227"/>
        <end position="245"/>
    </location>
</feature>
<accession>A0AAQ3NYH0</accession>
<dbReference type="PANTHER" id="PTHR33935">
    <property type="entry name" value="OS10G0148100 PROTEIN"/>
    <property type="match status" value="1"/>
</dbReference>
<evidence type="ECO:0008006" key="4">
    <source>
        <dbReference type="Google" id="ProtNLM"/>
    </source>
</evidence>
<feature type="region of interest" description="Disordered" evidence="1">
    <location>
        <begin position="221"/>
        <end position="297"/>
    </location>
</feature>
<dbReference type="Proteomes" id="UP001374535">
    <property type="component" value="Chromosome 2"/>
</dbReference>
<feature type="compositionally biased region" description="Pro residues" evidence="1">
    <location>
        <begin position="272"/>
        <end position="284"/>
    </location>
</feature>
<proteinExistence type="predicted"/>
<dbReference type="AlphaFoldDB" id="A0AAQ3NYH0"/>
<evidence type="ECO:0000313" key="2">
    <source>
        <dbReference type="EMBL" id="WVZ18013.1"/>
    </source>
</evidence>
<dbReference type="Pfam" id="PF01190">
    <property type="entry name" value="Pollen_Ole_e_1"/>
    <property type="match status" value="1"/>
</dbReference>